<dbReference type="InterPro" id="IPR001763">
    <property type="entry name" value="Rhodanese-like_dom"/>
</dbReference>
<dbReference type="PANTHER" id="PTHR43031">
    <property type="entry name" value="FAD-DEPENDENT OXIDOREDUCTASE"/>
    <property type="match status" value="1"/>
</dbReference>
<dbReference type="Gene3D" id="3.40.250.10">
    <property type="entry name" value="Rhodanese-like domain"/>
    <property type="match status" value="1"/>
</dbReference>
<protein>
    <submittedName>
        <fullName evidence="2">Rhodanese-like domain-containing protein</fullName>
    </submittedName>
</protein>
<dbReference type="InterPro" id="IPR036873">
    <property type="entry name" value="Rhodanese-like_dom_sf"/>
</dbReference>
<dbReference type="PANTHER" id="PTHR43031:SF17">
    <property type="entry name" value="SULFURTRANSFERASE YTWF-RELATED"/>
    <property type="match status" value="1"/>
</dbReference>
<sequence length="102" mass="11710">MTEVKEVTPIEVEEMLQTNKEDILLVDVREQEEVDQGIIKEAIHIPLNEIPEAYINFDQNKHYIMVCRSGQRSHNAAAFLQERGINVSNMVGGMLEWEGDIK</sequence>
<gene>
    <name evidence="2" type="ORF">AB4Y30_11740</name>
</gene>
<evidence type="ECO:0000259" key="1">
    <source>
        <dbReference type="PROSITE" id="PS50206"/>
    </source>
</evidence>
<dbReference type="CDD" id="cd00158">
    <property type="entry name" value="RHOD"/>
    <property type="match status" value="1"/>
</dbReference>
<accession>A0AB39HX67</accession>
<dbReference type="AlphaFoldDB" id="A0AB39HX67"/>
<dbReference type="RefSeq" id="WP_368655221.1">
    <property type="nucleotide sequence ID" value="NZ_CP162599.1"/>
</dbReference>
<name>A0AB39HX67_9BACI</name>
<feature type="domain" description="Rhodanese" evidence="1">
    <location>
        <begin position="19"/>
        <end position="102"/>
    </location>
</feature>
<dbReference type="Pfam" id="PF00581">
    <property type="entry name" value="Rhodanese"/>
    <property type="match status" value="1"/>
</dbReference>
<dbReference type="SUPFAM" id="SSF52821">
    <property type="entry name" value="Rhodanese/Cell cycle control phosphatase"/>
    <property type="match status" value="1"/>
</dbReference>
<organism evidence="2">
    <name type="scientific">Ornithinibacillus sp. 4-3</name>
    <dbReference type="NCBI Taxonomy" id="3231488"/>
    <lineage>
        <taxon>Bacteria</taxon>
        <taxon>Bacillati</taxon>
        <taxon>Bacillota</taxon>
        <taxon>Bacilli</taxon>
        <taxon>Bacillales</taxon>
        <taxon>Bacillaceae</taxon>
        <taxon>Ornithinibacillus</taxon>
    </lineage>
</organism>
<dbReference type="InterPro" id="IPR050229">
    <property type="entry name" value="GlpE_sulfurtransferase"/>
</dbReference>
<dbReference type="PROSITE" id="PS50206">
    <property type="entry name" value="RHODANESE_3"/>
    <property type="match status" value="1"/>
</dbReference>
<reference evidence="2" key="1">
    <citation type="submission" date="2024-07" db="EMBL/GenBank/DDBJ databases">
        <title>Halotolerant mesophilic bacterium Ornithinibacillus sp. 4-3, sp. nov., isolated from soil.</title>
        <authorList>
            <person name="Sidarenka A.V."/>
            <person name="Guliayeva D.E."/>
            <person name="Leanovich S.I."/>
            <person name="Hileuskaya K.S."/>
            <person name="Akhremchuk A.E."/>
            <person name="Sikolenko M.A."/>
            <person name="Valentovich L.N."/>
        </authorList>
    </citation>
    <scope>NUCLEOTIDE SEQUENCE</scope>
    <source>
        <strain evidence="2">4-3</strain>
    </source>
</reference>
<dbReference type="SMART" id="SM00450">
    <property type="entry name" value="RHOD"/>
    <property type="match status" value="1"/>
</dbReference>
<proteinExistence type="predicted"/>
<evidence type="ECO:0000313" key="2">
    <source>
        <dbReference type="EMBL" id="XDK34551.1"/>
    </source>
</evidence>
<dbReference type="EMBL" id="CP162599">
    <property type="protein sequence ID" value="XDK34551.1"/>
    <property type="molecule type" value="Genomic_DNA"/>
</dbReference>